<dbReference type="Pfam" id="PF17963">
    <property type="entry name" value="Big_9"/>
    <property type="match status" value="1"/>
</dbReference>
<evidence type="ECO:0000313" key="2">
    <source>
        <dbReference type="EMBL" id="GAG34401.1"/>
    </source>
</evidence>
<gene>
    <name evidence="2" type="ORF">S01H1_66917</name>
</gene>
<feature type="non-terminal residue" evidence="2">
    <location>
        <position position="249"/>
    </location>
</feature>
<organism evidence="2">
    <name type="scientific">marine sediment metagenome</name>
    <dbReference type="NCBI Taxonomy" id="412755"/>
    <lineage>
        <taxon>unclassified sequences</taxon>
        <taxon>metagenomes</taxon>
        <taxon>ecological metagenomes</taxon>
    </lineage>
</organism>
<dbReference type="InterPro" id="IPR007110">
    <property type="entry name" value="Ig-like_dom"/>
</dbReference>
<dbReference type="SUPFAM" id="SSF49299">
    <property type="entry name" value="PKD domain"/>
    <property type="match status" value="1"/>
</dbReference>
<name>X0YC42_9ZZZZ</name>
<reference evidence="2" key="1">
    <citation type="journal article" date="2014" name="Front. Microbiol.">
        <title>High frequency of phylogenetically diverse reductive dehalogenase-homologous genes in deep subseafloor sedimentary metagenomes.</title>
        <authorList>
            <person name="Kawai M."/>
            <person name="Futagami T."/>
            <person name="Toyoda A."/>
            <person name="Takaki Y."/>
            <person name="Nishi S."/>
            <person name="Hori S."/>
            <person name="Arai W."/>
            <person name="Tsubouchi T."/>
            <person name="Morono Y."/>
            <person name="Uchiyama I."/>
            <person name="Ito T."/>
            <person name="Fujiyama A."/>
            <person name="Inagaki F."/>
            <person name="Takami H."/>
        </authorList>
    </citation>
    <scope>NUCLEOTIDE SEQUENCE</scope>
    <source>
        <strain evidence="2">Expedition CK06-06</strain>
    </source>
</reference>
<dbReference type="CDD" id="cd00146">
    <property type="entry name" value="PKD"/>
    <property type="match status" value="1"/>
</dbReference>
<evidence type="ECO:0000259" key="1">
    <source>
        <dbReference type="PROSITE" id="PS50835"/>
    </source>
</evidence>
<dbReference type="Gene3D" id="2.60.40.10">
    <property type="entry name" value="Immunoglobulins"/>
    <property type="match status" value="2"/>
</dbReference>
<feature type="domain" description="Ig-like" evidence="1">
    <location>
        <begin position="76"/>
        <end position="174"/>
    </location>
</feature>
<feature type="non-terminal residue" evidence="2">
    <location>
        <position position="1"/>
    </location>
</feature>
<dbReference type="InterPro" id="IPR024361">
    <property type="entry name" value="BACON"/>
</dbReference>
<dbReference type="InterPro" id="IPR035986">
    <property type="entry name" value="PKD_dom_sf"/>
</dbReference>
<sequence length="249" mass="25893">EKQLNESIEQVAKEIVEDSVERVDFIRGIEQGFDKGFNKYLSSLPKGLIPVKVVAITCVCLSVGGGVVFALWNQPPDITSVTANPSIFNPGENSTITCVASDPDGDTLTFRWSATGGNITGAGNQVTWTAPSAPGNYTIKVTVSDGKGGTAKGSCMVSVVPPPSVLARSPSSLNFGSVRKGYKGSRTFEVWNSGGGSLSYSLSEGYGWLSLSPTSGTSTGEHDTIKVYINTSGLSVGSHSATISITSNG</sequence>
<proteinExistence type="predicted"/>
<dbReference type="InterPro" id="IPR022409">
    <property type="entry name" value="PKD/Chitinase_dom"/>
</dbReference>
<dbReference type="Pfam" id="PF19190">
    <property type="entry name" value="BACON_2"/>
    <property type="match status" value="1"/>
</dbReference>
<dbReference type="InterPro" id="IPR013783">
    <property type="entry name" value="Ig-like_fold"/>
</dbReference>
<dbReference type="EMBL" id="BARS01044270">
    <property type="protein sequence ID" value="GAG34401.1"/>
    <property type="molecule type" value="Genomic_DNA"/>
</dbReference>
<comment type="caution">
    <text evidence="2">The sequence shown here is derived from an EMBL/GenBank/DDBJ whole genome shotgun (WGS) entry which is preliminary data.</text>
</comment>
<protein>
    <recommendedName>
        <fullName evidence="1">Ig-like domain-containing protein</fullName>
    </recommendedName>
</protein>
<dbReference type="SMART" id="SM00089">
    <property type="entry name" value="PKD"/>
    <property type="match status" value="1"/>
</dbReference>
<dbReference type="AlphaFoldDB" id="X0YC42"/>
<dbReference type="PROSITE" id="PS50835">
    <property type="entry name" value="IG_LIKE"/>
    <property type="match status" value="1"/>
</dbReference>
<accession>X0YC42</accession>